<sequence>MELEAVPFNVAAQAARHPKPAAPAFFATSVLPAGERDALSLLDGKRRLSSHDILGLSAVLQPHPLPDEVPPQPQPYPPKLRKRIDRIIAERRRGWRMWYPTLVDIADAALRKFARQTGSRYRLHTIYGENIIQTGEFLLDQYFHINFMAWPKGKQNKSQTPVHFFAEAHNPSQRNRYKEKITLCCMLVNAQRSPSHVDNCYACAKGKKKINHPNGEEHFGGHPRKTGETEDDCGCPSTIDVDYRFF</sequence>
<evidence type="ECO:0000313" key="4">
    <source>
        <dbReference type="Proteomes" id="UP000823388"/>
    </source>
</evidence>
<dbReference type="AlphaFoldDB" id="A0A8T0P0Z6"/>
<dbReference type="EMBL" id="CM029053">
    <property type="protein sequence ID" value="KAG2554375.1"/>
    <property type="molecule type" value="Genomic_DNA"/>
</dbReference>
<evidence type="ECO:0000259" key="2">
    <source>
        <dbReference type="Pfam" id="PF12274"/>
    </source>
</evidence>
<dbReference type="Proteomes" id="UP000823388">
    <property type="component" value="Chromosome 9K"/>
</dbReference>
<accession>A0A8T0P0Z6</accession>
<dbReference type="InterPro" id="IPR022059">
    <property type="entry name" value="DUF3615"/>
</dbReference>
<feature type="region of interest" description="Disordered" evidence="1">
    <location>
        <begin position="212"/>
        <end position="232"/>
    </location>
</feature>
<proteinExistence type="predicted"/>
<dbReference type="Pfam" id="PF12274">
    <property type="entry name" value="DUF3615"/>
    <property type="match status" value="1"/>
</dbReference>
<evidence type="ECO:0000256" key="1">
    <source>
        <dbReference type="SAM" id="MobiDB-lite"/>
    </source>
</evidence>
<gene>
    <name evidence="3" type="ORF">PVAP13_9KG614100</name>
</gene>
<feature type="domain" description="DUF3615" evidence="2">
    <location>
        <begin position="106"/>
        <end position="213"/>
    </location>
</feature>
<comment type="caution">
    <text evidence="3">The sequence shown here is derived from an EMBL/GenBank/DDBJ whole genome shotgun (WGS) entry which is preliminary data.</text>
</comment>
<feature type="compositionally biased region" description="Basic and acidic residues" evidence="1">
    <location>
        <begin position="214"/>
        <end position="228"/>
    </location>
</feature>
<protein>
    <recommendedName>
        <fullName evidence="2">DUF3615 domain-containing protein</fullName>
    </recommendedName>
</protein>
<dbReference type="PANTHER" id="PTHR33120:SF51">
    <property type="entry name" value="PIR2-LIKE HELICAL DOMAIN-CONTAINING PROTEIN"/>
    <property type="match status" value="1"/>
</dbReference>
<reference evidence="3" key="1">
    <citation type="submission" date="2020-05" db="EMBL/GenBank/DDBJ databases">
        <title>WGS assembly of Panicum virgatum.</title>
        <authorList>
            <person name="Lovell J.T."/>
            <person name="Jenkins J."/>
            <person name="Shu S."/>
            <person name="Juenger T.E."/>
            <person name="Schmutz J."/>
        </authorList>
    </citation>
    <scope>NUCLEOTIDE SEQUENCE</scope>
    <source>
        <strain evidence="3">AP13</strain>
    </source>
</reference>
<organism evidence="3 4">
    <name type="scientific">Panicum virgatum</name>
    <name type="common">Blackwell switchgrass</name>
    <dbReference type="NCBI Taxonomy" id="38727"/>
    <lineage>
        <taxon>Eukaryota</taxon>
        <taxon>Viridiplantae</taxon>
        <taxon>Streptophyta</taxon>
        <taxon>Embryophyta</taxon>
        <taxon>Tracheophyta</taxon>
        <taxon>Spermatophyta</taxon>
        <taxon>Magnoliopsida</taxon>
        <taxon>Liliopsida</taxon>
        <taxon>Poales</taxon>
        <taxon>Poaceae</taxon>
        <taxon>PACMAD clade</taxon>
        <taxon>Panicoideae</taxon>
        <taxon>Panicodae</taxon>
        <taxon>Paniceae</taxon>
        <taxon>Panicinae</taxon>
        <taxon>Panicum</taxon>
        <taxon>Panicum sect. Hiantes</taxon>
    </lineage>
</organism>
<dbReference type="PANTHER" id="PTHR33120">
    <property type="entry name" value="EXPRESSED PROTEIN-RELATED"/>
    <property type="match status" value="1"/>
</dbReference>
<keyword evidence="4" id="KW-1185">Reference proteome</keyword>
<evidence type="ECO:0000313" key="3">
    <source>
        <dbReference type="EMBL" id="KAG2554375.1"/>
    </source>
</evidence>
<name>A0A8T0P0Z6_PANVG</name>